<comment type="caution">
    <text evidence="2">The sequence shown here is derived from an EMBL/GenBank/DDBJ whole genome shotgun (WGS) entry which is preliminary data.</text>
</comment>
<dbReference type="InterPro" id="IPR010603">
    <property type="entry name" value="Znf_CppX_C4"/>
</dbReference>
<gene>
    <name evidence="2" type="ORF">ENT43_04155</name>
</gene>
<dbReference type="GO" id="GO:0008270">
    <property type="term" value="F:zinc ion binding"/>
    <property type="evidence" value="ECO:0007669"/>
    <property type="project" value="InterPro"/>
</dbReference>
<dbReference type="AlphaFoldDB" id="A0A7C4RB15"/>
<accession>A0A7C4RB15</accession>
<dbReference type="EMBL" id="DSYQ01000027">
    <property type="protein sequence ID" value="HGT71425.1"/>
    <property type="molecule type" value="Genomic_DNA"/>
</dbReference>
<name>A0A7C4RB15_UNCC3</name>
<evidence type="ECO:0000313" key="2">
    <source>
        <dbReference type="EMBL" id="HGT71425.1"/>
    </source>
</evidence>
<dbReference type="SMART" id="SM00994">
    <property type="entry name" value="zf-C4_ClpX"/>
    <property type="match status" value="1"/>
</dbReference>
<dbReference type="InterPro" id="IPR038366">
    <property type="entry name" value="Znf_CppX_C4_sf"/>
</dbReference>
<evidence type="ECO:0000259" key="1">
    <source>
        <dbReference type="SMART" id="SM00994"/>
    </source>
</evidence>
<protein>
    <recommendedName>
        <fullName evidence="1">ATP-dependent Clp protease ATP-binding subunit ClpX zinc ribbon domain-containing protein</fullName>
    </recommendedName>
</protein>
<proteinExistence type="predicted"/>
<organism evidence="2">
    <name type="scientific">candidate division CPR3 bacterium</name>
    <dbReference type="NCBI Taxonomy" id="2268181"/>
    <lineage>
        <taxon>Bacteria</taxon>
        <taxon>Bacteria division CPR3</taxon>
    </lineage>
</organism>
<dbReference type="Pfam" id="PF06689">
    <property type="entry name" value="zf-C4_ClpX"/>
    <property type="match status" value="1"/>
</dbReference>
<reference evidence="2" key="1">
    <citation type="journal article" date="2020" name="mSystems">
        <title>Genome- and Community-Level Interaction Insights into Carbon Utilization and Element Cycling Functions of Hydrothermarchaeota in Hydrothermal Sediment.</title>
        <authorList>
            <person name="Zhou Z."/>
            <person name="Liu Y."/>
            <person name="Xu W."/>
            <person name="Pan J."/>
            <person name="Luo Z.H."/>
            <person name="Li M."/>
        </authorList>
    </citation>
    <scope>NUCLEOTIDE SEQUENCE [LARGE SCALE GENOMIC DNA]</scope>
    <source>
        <strain evidence="2">SpSt-579</strain>
    </source>
</reference>
<feature type="domain" description="ATP-dependent Clp protease ATP-binding subunit ClpX zinc ribbon" evidence="1">
    <location>
        <begin position="56"/>
        <end position="90"/>
    </location>
</feature>
<dbReference type="GO" id="GO:0046983">
    <property type="term" value="F:protein dimerization activity"/>
    <property type="evidence" value="ECO:0007669"/>
    <property type="project" value="InterPro"/>
</dbReference>
<sequence>MSKKRCGFCGLDFEEDEITETTLKKLDGGECKINTCKDCEEENKKLKEEFDKIPKPVVCSFCEKQSQKLFTSNGVCICEDCVKLAHDLFE</sequence>
<dbReference type="Gene3D" id="6.20.220.10">
    <property type="entry name" value="ClpX chaperone, C4-type zinc finger domain"/>
    <property type="match status" value="1"/>
</dbReference>